<dbReference type="HAMAP" id="MF_01151">
    <property type="entry name" value="GrpE"/>
    <property type="match status" value="1"/>
</dbReference>
<comment type="caution">
    <text evidence="8">The sequence shown here is derived from an EMBL/GenBank/DDBJ whole genome shotgun (WGS) entry which is preliminary data.</text>
</comment>
<feature type="compositionally biased region" description="Polar residues" evidence="7">
    <location>
        <begin position="252"/>
        <end position="265"/>
    </location>
</feature>
<reference evidence="9" key="1">
    <citation type="submission" date="2023-07" db="EMBL/GenBank/DDBJ databases">
        <title>Novel species in the genus Lipingzhangella isolated from Sambhar Salt Lake.</title>
        <authorList>
            <person name="Jiya N."/>
            <person name="Kajale S."/>
            <person name="Sharma A."/>
        </authorList>
    </citation>
    <scope>NUCLEOTIDE SEQUENCE [LARGE SCALE GENOMIC DNA]</scope>
    <source>
        <strain evidence="9">LS1_29</strain>
    </source>
</reference>
<dbReference type="Pfam" id="PF01025">
    <property type="entry name" value="GrpE"/>
    <property type="match status" value="1"/>
</dbReference>
<dbReference type="CDD" id="cd00446">
    <property type="entry name" value="GrpE"/>
    <property type="match status" value="1"/>
</dbReference>
<feature type="compositionally biased region" description="Basic and acidic residues" evidence="7">
    <location>
        <begin position="11"/>
        <end position="27"/>
    </location>
</feature>
<keyword evidence="3 4" id="KW-0346">Stress response</keyword>
<comment type="subcellular location">
    <subcellularLocation>
        <location evidence="3">Cytoplasm</location>
    </subcellularLocation>
</comment>
<evidence type="ECO:0000256" key="6">
    <source>
        <dbReference type="SAM" id="Coils"/>
    </source>
</evidence>
<feature type="region of interest" description="Disordered" evidence="7">
    <location>
        <begin position="1"/>
        <end position="86"/>
    </location>
</feature>
<dbReference type="InterPro" id="IPR009012">
    <property type="entry name" value="GrpE_head"/>
</dbReference>
<feature type="coiled-coil region" evidence="6">
    <location>
        <begin position="90"/>
        <end position="117"/>
    </location>
</feature>
<dbReference type="RefSeq" id="WP_310911631.1">
    <property type="nucleotide sequence ID" value="NZ_JAVLVT010000003.1"/>
</dbReference>
<comment type="similarity">
    <text evidence="1 3 5">Belongs to the GrpE family.</text>
</comment>
<dbReference type="PROSITE" id="PS01071">
    <property type="entry name" value="GRPE"/>
    <property type="match status" value="1"/>
</dbReference>
<dbReference type="SUPFAM" id="SSF51064">
    <property type="entry name" value="Head domain of nucleotide exchange factor GrpE"/>
    <property type="match status" value="1"/>
</dbReference>
<name>A0ABU2H449_9ACTN</name>
<comment type="function">
    <text evidence="3 4">Participates actively in the response to hyperosmotic and heat shock by preventing the aggregation of stress-denatured proteins, in association with DnaK and GrpE. It is the nucleotide exchange factor for DnaK and may function as a thermosensor. Unfolded proteins bind initially to DnaJ; upon interaction with the DnaJ-bound protein, DnaK hydrolyzes its bound ATP, resulting in the formation of a stable complex. GrpE releases ADP from DnaK; ATP binding to DnaK triggers the release of the substrate protein, thus completing the reaction cycle. Several rounds of ATP-dependent interactions between DnaJ, DnaK and GrpE are required for fully efficient folding.</text>
</comment>
<evidence type="ECO:0000256" key="3">
    <source>
        <dbReference type="HAMAP-Rule" id="MF_01151"/>
    </source>
</evidence>
<dbReference type="SUPFAM" id="SSF58014">
    <property type="entry name" value="Coiled-coil domain of nucleotide exchange factor GrpE"/>
    <property type="match status" value="1"/>
</dbReference>
<evidence type="ECO:0000313" key="8">
    <source>
        <dbReference type="EMBL" id="MDS1270089.1"/>
    </source>
</evidence>
<evidence type="ECO:0000256" key="1">
    <source>
        <dbReference type="ARBA" id="ARBA00009054"/>
    </source>
</evidence>
<dbReference type="Gene3D" id="2.30.22.10">
    <property type="entry name" value="Head domain of nucleotide exchange factor GrpE"/>
    <property type="match status" value="1"/>
</dbReference>
<gene>
    <name evidence="3 8" type="primary">grpE</name>
    <name evidence="8" type="ORF">RIF23_07260</name>
</gene>
<keyword evidence="6" id="KW-0175">Coiled coil</keyword>
<keyword evidence="3" id="KW-0963">Cytoplasm</keyword>
<keyword evidence="2 3" id="KW-0143">Chaperone</keyword>
<accession>A0ABU2H449</accession>
<dbReference type="PANTHER" id="PTHR21237">
    <property type="entry name" value="GRPE PROTEIN"/>
    <property type="match status" value="1"/>
</dbReference>
<dbReference type="InterPro" id="IPR000740">
    <property type="entry name" value="GrpE"/>
</dbReference>
<feature type="compositionally biased region" description="Low complexity" evidence="7">
    <location>
        <begin position="34"/>
        <end position="52"/>
    </location>
</feature>
<sequence>MALPEQDNEREEPVIRDTRRIDPETGELRVPVDGSASSQPGGSAQQEQPPAGDAAASGDITADTDGGTEPAVDAATAEAAEAGDDTARQLAERIADLQRLQAEYANYRKRVERDRASMREQLVAQLMGELLPVLDDIGRAREHDELTGGFKSVGEALESVASKMGLTKYAQPGDEFDPNVHEALTMVPSPDATTQTVLEVFQPGYSIGERVIRPARVVVTGPAAEETAATTDVADEEPPTPTPESGPESSTADTDASNPQAGERE</sequence>
<evidence type="ECO:0000256" key="4">
    <source>
        <dbReference type="RuleBase" id="RU000639"/>
    </source>
</evidence>
<organism evidence="8 9">
    <name type="scientific">Lipingzhangella rawalii</name>
    <dbReference type="NCBI Taxonomy" id="2055835"/>
    <lineage>
        <taxon>Bacteria</taxon>
        <taxon>Bacillati</taxon>
        <taxon>Actinomycetota</taxon>
        <taxon>Actinomycetes</taxon>
        <taxon>Streptosporangiales</taxon>
        <taxon>Nocardiopsidaceae</taxon>
        <taxon>Lipingzhangella</taxon>
    </lineage>
</organism>
<evidence type="ECO:0000256" key="2">
    <source>
        <dbReference type="ARBA" id="ARBA00023186"/>
    </source>
</evidence>
<keyword evidence="9" id="KW-1185">Reference proteome</keyword>
<evidence type="ECO:0000256" key="5">
    <source>
        <dbReference type="RuleBase" id="RU004478"/>
    </source>
</evidence>
<proteinExistence type="inferred from homology"/>
<feature type="compositionally biased region" description="Low complexity" evidence="7">
    <location>
        <begin position="68"/>
        <end position="80"/>
    </location>
</feature>
<feature type="compositionally biased region" description="Low complexity" evidence="7">
    <location>
        <begin position="222"/>
        <end position="232"/>
    </location>
</feature>
<dbReference type="EMBL" id="JAVLVT010000003">
    <property type="protein sequence ID" value="MDS1270089.1"/>
    <property type="molecule type" value="Genomic_DNA"/>
</dbReference>
<dbReference type="Gene3D" id="3.90.20.20">
    <property type="match status" value="1"/>
</dbReference>
<comment type="subunit">
    <text evidence="3">Homodimer.</text>
</comment>
<dbReference type="InterPro" id="IPR013805">
    <property type="entry name" value="GrpE_CC"/>
</dbReference>
<feature type="compositionally biased region" description="Acidic residues" evidence="7">
    <location>
        <begin position="1"/>
        <end position="10"/>
    </location>
</feature>
<protein>
    <recommendedName>
        <fullName evidence="3 4">Protein GrpE</fullName>
    </recommendedName>
    <alternativeName>
        <fullName evidence="3">HSP-70 cofactor</fullName>
    </alternativeName>
</protein>
<evidence type="ECO:0000256" key="7">
    <source>
        <dbReference type="SAM" id="MobiDB-lite"/>
    </source>
</evidence>
<dbReference type="PRINTS" id="PR00773">
    <property type="entry name" value="GRPEPROTEIN"/>
</dbReference>
<feature type="region of interest" description="Disordered" evidence="7">
    <location>
        <begin position="222"/>
        <end position="265"/>
    </location>
</feature>
<dbReference type="Proteomes" id="UP001250214">
    <property type="component" value="Unassembled WGS sequence"/>
</dbReference>
<dbReference type="PANTHER" id="PTHR21237:SF23">
    <property type="entry name" value="GRPE PROTEIN HOMOLOG, MITOCHONDRIAL"/>
    <property type="match status" value="1"/>
</dbReference>
<evidence type="ECO:0000313" key="9">
    <source>
        <dbReference type="Proteomes" id="UP001250214"/>
    </source>
</evidence>